<dbReference type="InterPro" id="IPR027417">
    <property type="entry name" value="P-loop_NTPase"/>
</dbReference>
<dbReference type="SUPFAM" id="SSF52540">
    <property type="entry name" value="P-loop containing nucleoside triphosphate hydrolases"/>
    <property type="match status" value="1"/>
</dbReference>
<dbReference type="AlphaFoldDB" id="A0A815PYY9"/>
<dbReference type="Pfam" id="PF00685">
    <property type="entry name" value="Sulfotransfer_1"/>
    <property type="match status" value="1"/>
</dbReference>
<evidence type="ECO:0000313" key="5">
    <source>
        <dbReference type="EMBL" id="CAF1467934.1"/>
    </source>
</evidence>
<proteinExistence type="inferred from homology"/>
<dbReference type="InterPro" id="IPR000863">
    <property type="entry name" value="Sulfotransferase_dom"/>
</dbReference>
<evidence type="ECO:0000313" key="4">
    <source>
        <dbReference type="EMBL" id="CAF1455933.1"/>
    </source>
</evidence>
<evidence type="ECO:0000256" key="2">
    <source>
        <dbReference type="ARBA" id="ARBA00022679"/>
    </source>
</evidence>
<comment type="similarity">
    <text evidence="1">Belongs to the sulfotransferase 1 family.</text>
</comment>
<feature type="domain" description="Sulfotransferase" evidence="3">
    <location>
        <begin position="32"/>
        <end position="159"/>
    </location>
</feature>
<dbReference type="Gene3D" id="3.40.50.300">
    <property type="entry name" value="P-loop containing nucleotide triphosphate hydrolases"/>
    <property type="match status" value="1"/>
</dbReference>
<protein>
    <recommendedName>
        <fullName evidence="3">Sulfotransferase domain-containing protein</fullName>
    </recommendedName>
</protein>
<reference evidence="4" key="1">
    <citation type="submission" date="2021-02" db="EMBL/GenBank/DDBJ databases">
        <authorList>
            <person name="Nowell W R."/>
        </authorList>
    </citation>
    <scope>NUCLEOTIDE SEQUENCE</scope>
</reference>
<dbReference type="Proteomes" id="UP000663852">
    <property type="component" value="Unassembled WGS sequence"/>
</dbReference>
<dbReference type="EMBL" id="CAJNOJ010000495">
    <property type="protein sequence ID" value="CAF1467934.1"/>
    <property type="molecule type" value="Genomic_DNA"/>
</dbReference>
<organism evidence="4 6">
    <name type="scientific">Adineta ricciae</name>
    <name type="common">Rotifer</name>
    <dbReference type="NCBI Taxonomy" id="249248"/>
    <lineage>
        <taxon>Eukaryota</taxon>
        <taxon>Metazoa</taxon>
        <taxon>Spiralia</taxon>
        <taxon>Gnathifera</taxon>
        <taxon>Rotifera</taxon>
        <taxon>Eurotatoria</taxon>
        <taxon>Bdelloidea</taxon>
        <taxon>Adinetida</taxon>
        <taxon>Adinetidae</taxon>
        <taxon>Adineta</taxon>
    </lineage>
</organism>
<name>A0A815PYY9_ADIRI</name>
<dbReference type="GO" id="GO:0008146">
    <property type="term" value="F:sulfotransferase activity"/>
    <property type="evidence" value="ECO:0007669"/>
    <property type="project" value="InterPro"/>
</dbReference>
<dbReference type="OrthoDB" id="205623at2759"/>
<accession>A0A815PYY9</accession>
<sequence>MIEKSINYPEKKFEIQNYIYDSTTWNNFKFRDDDIIIVTYPKSGTTWTQQIVSQLIFNGKENLNIYNMSLCLDLRPQIELYGTKDNLYKTLEKQTHRRFLKSHLPIDALVFSSKPKYICVIRDGRDVACSFYSHLSHIIYDGVERPKSIHEVFQKYILEQVTLVEADSLDPRLNSHIELRSLLTRSLKII</sequence>
<evidence type="ECO:0000313" key="6">
    <source>
        <dbReference type="Proteomes" id="UP000663828"/>
    </source>
</evidence>
<dbReference type="PANTHER" id="PTHR11783">
    <property type="entry name" value="SULFOTRANSFERASE SULT"/>
    <property type="match status" value="1"/>
</dbReference>
<dbReference type="Proteomes" id="UP000663828">
    <property type="component" value="Unassembled WGS sequence"/>
</dbReference>
<gene>
    <name evidence="5" type="ORF">EDS130_LOCUS40594</name>
    <name evidence="4" type="ORF">XAT740_LOCUS37150</name>
</gene>
<keyword evidence="2" id="KW-0808">Transferase</keyword>
<keyword evidence="6" id="KW-1185">Reference proteome</keyword>
<evidence type="ECO:0000259" key="3">
    <source>
        <dbReference type="Pfam" id="PF00685"/>
    </source>
</evidence>
<evidence type="ECO:0000256" key="1">
    <source>
        <dbReference type="ARBA" id="ARBA00005771"/>
    </source>
</evidence>
<comment type="caution">
    <text evidence="4">The sequence shown here is derived from an EMBL/GenBank/DDBJ whole genome shotgun (WGS) entry which is preliminary data.</text>
</comment>
<dbReference type="EMBL" id="CAJNOR010003878">
    <property type="protein sequence ID" value="CAF1455933.1"/>
    <property type="molecule type" value="Genomic_DNA"/>
</dbReference>